<evidence type="ECO:0000313" key="6">
    <source>
        <dbReference type="EMBL" id="AIK96517.1"/>
    </source>
</evidence>
<dbReference type="InterPro" id="IPR000847">
    <property type="entry name" value="LysR_HTH_N"/>
</dbReference>
<dbReference type="KEGG" id="paca:ID47_06825"/>
<keyword evidence="3" id="KW-0238">DNA-binding</keyword>
<comment type="similarity">
    <text evidence="1">Belongs to the LysR transcriptional regulatory family.</text>
</comment>
<feature type="domain" description="HTH lysR-type" evidence="5">
    <location>
        <begin position="1"/>
        <end position="41"/>
    </location>
</feature>
<evidence type="ECO:0000256" key="1">
    <source>
        <dbReference type="ARBA" id="ARBA00009437"/>
    </source>
</evidence>
<name>A0A077ATL7_9PROT</name>
<dbReference type="STRING" id="91604.ID47_06825"/>
<dbReference type="EMBL" id="CP008941">
    <property type="protein sequence ID" value="AIK96517.1"/>
    <property type="molecule type" value="Genomic_DNA"/>
</dbReference>
<dbReference type="InterPro" id="IPR036390">
    <property type="entry name" value="WH_DNA-bd_sf"/>
</dbReference>
<dbReference type="PANTHER" id="PTHR30537:SF20">
    <property type="entry name" value="TRANSCRIPTIONAL REGULATORY PROTEIN"/>
    <property type="match status" value="1"/>
</dbReference>
<dbReference type="GO" id="GO:0003700">
    <property type="term" value="F:DNA-binding transcription factor activity"/>
    <property type="evidence" value="ECO:0007669"/>
    <property type="project" value="InterPro"/>
</dbReference>
<evidence type="ECO:0000256" key="3">
    <source>
        <dbReference type="ARBA" id="ARBA00023125"/>
    </source>
</evidence>
<dbReference type="eggNOG" id="COG0583">
    <property type="taxonomic scope" value="Bacteria"/>
</dbReference>
<evidence type="ECO:0000259" key="5">
    <source>
        <dbReference type="PROSITE" id="PS50931"/>
    </source>
</evidence>
<dbReference type="Proteomes" id="UP000028926">
    <property type="component" value="Chromosome"/>
</dbReference>
<protein>
    <recommendedName>
        <fullName evidence="5">HTH lysR-type domain-containing protein</fullName>
    </recommendedName>
</protein>
<dbReference type="PANTHER" id="PTHR30537">
    <property type="entry name" value="HTH-TYPE TRANSCRIPTIONAL REGULATOR"/>
    <property type="match status" value="1"/>
</dbReference>
<dbReference type="Gene3D" id="3.40.190.290">
    <property type="match status" value="1"/>
</dbReference>
<dbReference type="InterPro" id="IPR036388">
    <property type="entry name" value="WH-like_DNA-bd_sf"/>
</dbReference>
<dbReference type="HOGENOM" id="CLU_039613_16_2_5"/>
<dbReference type="Pfam" id="PF00126">
    <property type="entry name" value="HTH_1"/>
    <property type="match status" value="1"/>
</dbReference>
<dbReference type="Pfam" id="PF03466">
    <property type="entry name" value="LysR_substrate"/>
    <property type="match status" value="1"/>
</dbReference>
<dbReference type="AlphaFoldDB" id="A0A077ATL7"/>
<dbReference type="SUPFAM" id="SSF53850">
    <property type="entry name" value="Periplasmic binding protein-like II"/>
    <property type="match status" value="1"/>
</dbReference>
<dbReference type="PROSITE" id="PS50931">
    <property type="entry name" value="HTH_LYSR"/>
    <property type="match status" value="1"/>
</dbReference>
<dbReference type="GO" id="GO:0043565">
    <property type="term" value="F:sequence-specific DNA binding"/>
    <property type="evidence" value="ECO:0007669"/>
    <property type="project" value="TreeGrafter"/>
</dbReference>
<accession>A0A077ATL7</accession>
<keyword evidence="7" id="KW-1185">Reference proteome</keyword>
<proteinExistence type="inferred from homology"/>
<evidence type="ECO:0000256" key="4">
    <source>
        <dbReference type="ARBA" id="ARBA00023163"/>
    </source>
</evidence>
<dbReference type="SUPFAM" id="SSF46785">
    <property type="entry name" value="Winged helix' DNA-binding domain"/>
    <property type="match status" value="1"/>
</dbReference>
<dbReference type="InterPro" id="IPR005119">
    <property type="entry name" value="LysR_subst-bd"/>
</dbReference>
<evidence type="ECO:0000256" key="2">
    <source>
        <dbReference type="ARBA" id="ARBA00023015"/>
    </source>
</evidence>
<gene>
    <name evidence="6" type="ORF">ID47_06825</name>
</gene>
<dbReference type="PRINTS" id="PR00039">
    <property type="entry name" value="HTHLYSR"/>
</dbReference>
<reference evidence="6 7" key="1">
    <citation type="submission" date="2014-07" db="EMBL/GenBank/DDBJ databases">
        <title>Comparative genomic insights into amoeba endosymbionts belonging to the families of Holosporaceae and Candidatus Midichloriaceae within Rickettsiales.</title>
        <authorList>
            <person name="Wang Z."/>
            <person name="Wu M."/>
        </authorList>
    </citation>
    <scope>NUCLEOTIDE SEQUENCE [LARGE SCALE GENOMIC DNA]</scope>
    <source>
        <strain evidence="6">PRA3</strain>
    </source>
</reference>
<dbReference type="InterPro" id="IPR058163">
    <property type="entry name" value="LysR-type_TF_proteobact-type"/>
</dbReference>
<sequence>MTKAAAKMNVSQPSLSVLIGDLEHNVRAKLFERIPQGVRLTPQGERLFIHAKKLVDEHEAFEKIFFEQEDEIEGELKIVTTPYLGSEWLIFKIEKFLKTYPKIKINIIVREDKDIYIEEGDIAICTPIHHQPHLIQQYLFTTSLRIVSSQDYLKKYGIPRTPEDLDSHPIITYGGSTYNPYGSTNWILNLGRDKYTASRESYIQINSLQGIINAALAGYGIAEIPDFPGVLRPELIEINLVENRPQFDVNYVFHEKRKNSKIINLLFKYLQK</sequence>
<dbReference type="GO" id="GO:0006351">
    <property type="term" value="P:DNA-templated transcription"/>
    <property type="evidence" value="ECO:0007669"/>
    <property type="project" value="TreeGrafter"/>
</dbReference>
<keyword evidence="4" id="KW-0804">Transcription</keyword>
<organism evidence="6 7">
    <name type="scientific">Candidatus Odyssella acanthamoebae</name>
    <dbReference type="NCBI Taxonomy" id="91604"/>
    <lineage>
        <taxon>Bacteria</taxon>
        <taxon>Pseudomonadati</taxon>
        <taxon>Pseudomonadota</taxon>
        <taxon>Alphaproteobacteria</taxon>
        <taxon>Holosporales</taxon>
        <taxon>Candidatus Paracaedibacteraceae</taxon>
        <taxon>Candidatus Odyssella</taxon>
    </lineage>
</organism>
<dbReference type="Gene3D" id="1.10.10.10">
    <property type="entry name" value="Winged helix-like DNA-binding domain superfamily/Winged helix DNA-binding domain"/>
    <property type="match status" value="1"/>
</dbReference>
<keyword evidence="2" id="KW-0805">Transcription regulation</keyword>
<evidence type="ECO:0000313" key="7">
    <source>
        <dbReference type="Proteomes" id="UP000028926"/>
    </source>
</evidence>